<organism evidence="1 2">
    <name type="scientific">Urbifossiella limnaea</name>
    <dbReference type="NCBI Taxonomy" id="2528023"/>
    <lineage>
        <taxon>Bacteria</taxon>
        <taxon>Pseudomonadati</taxon>
        <taxon>Planctomycetota</taxon>
        <taxon>Planctomycetia</taxon>
        <taxon>Gemmatales</taxon>
        <taxon>Gemmataceae</taxon>
        <taxon>Urbifossiella</taxon>
    </lineage>
</organism>
<dbReference type="SUPFAM" id="SSF63829">
    <property type="entry name" value="Calcium-dependent phosphotriesterase"/>
    <property type="match status" value="1"/>
</dbReference>
<dbReference type="Proteomes" id="UP000319576">
    <property type="component" value="Chromosome"/>
</dbReference>
<dbReference type="OrthoDB" id="230341at2"/>
<dbReference type="EMBL" id="CP036273">
    <property type="protein sequence ID" value="QDU19688.1"/>
    <property type="molecule type" value="Genomic_DNA"/>
</dbReference>
<dbReference type="PANTHER" id="PTHR19879">
    <property type="entry name" value="TRANSCRIPTION INITIATION FACTOR TFIID"/>
    <property type="match status" value="1"/>
</dbReference>
<keyword evidence="2" id="KW-1185">Reference proteome</keyword>
<evidence type="ECO:0000313" key="2">
    <source>
        <dbReference type="Proteomes" id="UP000319576"/>
    </source>
</evidence>
<dbReference type="RefSeq" id="WP_145236025.1">
    <property type="nucleotide sequence ID" value="NZ_CP036273.1"/>
</dbReference>
<proteinExistence type="predicted"/>
<dbReference type="AlphaFoldDB" id="A0A517XQA6"/>
<dbReference type="PANTHER" id="PTHR19879:SF9">
    <property type="entry name" value="TRANSCRIPTION INITIATION FACTOR TFIID SUBUNIT 5"/>
    <property type="match status" value="1"/>
</dbReference>
<dbReference type="SMART" id="SM00320">
    <property type="entry name" value="WD40"/>
    <property type="match status" value="3"/>
</dbReference>
<dbReference type="Pfam" id="PF00400">
    <property type="entry name" value="WD40"/>
    <property type="match status" value="1"/>
</dbReference>
<accession>A0A517XQA6</accession>
<sequence>MPNGSRLAVLWDGPPALVEPAPAPGVVAFTQTSLTVIGWPATEPQHYHVSSDRLNPGLLGRNQLVANSAGDILFVDARKHLSWRPRGATPGEQLGQPKLWAVPSVVLGGARLWLAGTGGTVFVASREFDVGYELSRVEPPAVGDRAKVTRVLRGGVKGDLLLCADLHHSGRWFAACHLASDGKKAQLDVWEVGDSPRNTAVKLPCDGACVSIAPDAKVVAIGLTDGRVMLFDTAKGAQASLPVQLGQFTVASVAFHPRGRLLVCGTFDRRGQDNLFVVDPAAGRVVAKFAADPHAIATLCFNADGTRLATFGGAGRVTVWDQAIHGVRLTDSG</sequence>
<gene>
    <name evidence="1" type="ORF">ETAA1_16190</name>
</gene>
<protein>
    <submittedName>
        <fullName evidence="1">WD domain, G-beta repeat</fullName>
    </submittedName>
</protein>
<dbReference type="KEGG" id="uli:ETAA1_16190"/>
<reference evidence="1 2" key="1">
    <citation type="submission" date="2019-02" db="EMBL/GenBank/DDBJ databases">
        <title>Deep-cultivation of Planctomycetes and their phenomic and genomic characterization uncovers novel biology.</title>
        <authorList>
            <person name="Wiegand S."/>
            <person name="Jogler M."/>
            <person name="Boedeker C."/>
            <person name="Pinto D."/>
            <person name="Vollmers J."/>
            <person name="Rivas-Marin E."/>
            <person name="Kohn T."/>
            <person name="Peeters S.H."/>
            <person name="Heuer A."/>
            <person name="Rast P."/>
            <person name="Oberbeckmann S."/>
            <person name="Bunk B."/>
            <person name="Jeske O."/>
            <person name="Meyerdierks A."/>
            <person name="Storesund J.E."/>
            <person name="Kallscheuer N."/>
            <person name="Luecker S."/>
            <person name="Lage O.M."/>
            <person name="Pohl T."/>
            <person name="Merkel B.J."/>
            <person name="Hornburger P."/>
            <person name="Mueller R.-W."/>
            <person name="Bruemmer F."/>
            <person name="Labrenz M."/>
            <person name="Spormann A.M."/>
            <person name="Op den Camp H."/>
            <person name="Overmann J."/>
            <person name="Amann R."/>
            <person name="Jetten M.S.M."/>
            <person name="Mascher T."/>
            <person name="Medema M.H."/>
            <person name="Devos D.P."/>
            <person name="Kaster A.-K."/>
            <person name="Ovreas L."/>
            <person name="Rohde M."/>
            <person name="Galperin M.Y."/>
            <person name="Jogler C."/>
        </authorList>
    </citation>
    <scope>NUCLEOTIDE SEQUENCE [LARGE SCALE GENOMIC DNA]</scope>
    <source>
        <strain evidence="1 2">ETA_A1</strain>
    </source>
</reference>
<dbReference type="InterPro" id="IPR015943">
    <property type="entry name" value="WD40/YVTN_repeat-like_dom_sf"/>
</dbReference>
<dbReference type="Gene3D" id="2.130.10.10">
    <property type="entry name" value="YVTN repeat-like/Quinoprotein amine dehydrogenase"/>
    <property type="match status" value="1"/>
</dbReference>
<name>A0A517XQA6_9BACT</name>
<evidence type="ECO:0000313" key="1">
    <source>
        <dbReference type="EMBL" id="QDU19688.1"/>
    </source>
</evidence>
<dbReference type="InterPro" id="IPR001680">
    <property type="entry name" value="WD40_rpt"/>
</dbReference>